<feature type="chain" id="PRO_5025409750" evidence="1">
    <location>
        <begin position="24"/>
        <end position="447"/>
    </location>
</feature>
<dbReference type="InterPro" id="IPR006059">
    <property type="entry name" value="SBP"/>
</dbReference>
<dbReference type="EMBL" id="VXRG01000090">
    <property type="protein sequence ID" value="MXY93929.1"/>
    <property type="molecule type" value="Genomic_DNA"/>
</dbReference>
<dbReference type="AlphaFoldDB" id="A0A6B0YVA2"/>
<dbReference type="PROSITE" id="PS51318">
    <property type="entry name" value="TAT"/>
    <property type="match status" value="1"/>
</dbReference>
<reference evidence="2" key="1">
    <citation type="submission" date="2019-09" db="EMBL/GenBank/DDBJ databases">
        <title>Characterisation of the sponge microbiome using genome-centric metagenomics.</title>
        <authorList>
            <person name="Engelberts J.P."/>
            <person name="Robbins S.J."/>
            <person name="De Goeij J.M."/>
            <person name="Aranda M."/>
            <person name="Bell S.C."/>
            <person name="Webster N.S."/>
        </authorList>
    </citation>
    <scope>NUCLEOTIDE SEQUENCE</scope>
    <source>
        <strain evidence="2">SB0664_bin_27</strain>
    </source>
</reference>
<dbReference type="Pfam" id="PF13416">
    <property type="entry name" value="SBP_bac_8"/>
    <property type="match status" value="1"/>
</dbReference>
<protein>
    <submittedName>
        <fullName evidence="2">Extracellular solute-binding protein</fullName>
    </submittedName>
</protein>
<dbReference type="SUPFAM" id="SSF53850">
    <property type="entry name" value="Periplasmic binding protein-like II"/>
    <property type="match status" value="1"/>
</dbReference>
<sequence length="447" mass="49542">MKDHVSRRSFLQGALAVSAGALAACVAPAAPAEEMGDEGAAMEPVHLRWDTFRGIGSGWNEERIETFTEMHSDVTIELRPLAGSGQQDNYAKMYAAQAAGDLGEIIAFDPSHYHFWRAINKNIIMPIDELVAADGTDLSQWFEHFLGLQYYQGKLYGFPSWGWAGFDTLVTNAVHLEEAGIDLPNPTGHDVSIDTIDEWAHSFYVEGERFGLNISHNEATVVVLCRLFGSSLINEEGTKCLLLDDPNATEAMRWAYKLGVEEQVLPAPGDLENTGGALVAGLLTLNWCGSLCVRNFKNQIEDETVAKAWQVLFPLREDGRIPSQLRGGTWNLRTDQDHADIGYQFLLHIAGHDGSLDFNLVARNFAMVRPDVVQSLIDEDPIHEWFIPSLENGIPAHAPANSRGREYTSAVQQWTDLLLDPHQPVEFEKGLQDLHDNIQAVLDEDPA</sequence>
<gene>
    <name evidence="2" type="ORF">F4Y42_10845</name>
</gene>
<name>A0A6B0YVA2_9CHLR</name>
<evidence type="ECO:0000256" key="1">
    <source>
        <dbReference type="SAM" id="SignalP"/>
    </source>
</evidence>
<dbReference type="PROSITE" id="PS51257">
    <property type="entry name" value="PROKAR_LIPOPROTEIN"/>
    <property type="match status" value="1"/>
</dbReference>
<feature type="signal peptide" evidence="1">
    <location>
        <begin position="1"/>
        <end position="23"/>
    </location>
</feature>
<dbReference type="InterPro" id="IPR006311">
    <property type="entry name" value="TAT_signal"/>
</dbReference>
<proteinExistence type="predicted"/>
<accession>A0A6B0YVA2</accession>
<organism evidence="2">
    <name type="scientific">Caldilineaceae bacterium SB0664_bin_27</name>
    <dbReference type="NCBI Taxonomy" id="2605260"/>
    <lineage>
        <taxon>Bacteria</taxon>
        <taxon>Bacillati</taxon>
        <taxon>Chloroflexota</taxon>
        <taxon>Caldilineae</taxon>
        <taxon>Caldilineales</taxon>
        <taxon>Caldilineaceae</taxon>
    </lineage>
</organism>
<comment type="caution">
    <text evidence="2">The sequence shown here is derived from an EMBL/GenBank/DDBJ whole genome shotgun (WGS) entry which is preliminary data.</text>
</comment>
<evidence type="ECO:0000313" key="2">
    <source>
        <dbReference type="EMBL" id="MXY93929.1"/>
    </source>
</evidence>
<dbReference type="Gene3D" id="3.40.190.10">
    <property type="entry name" value="Periplasmic binding protein-like II"/>
    <property type="match status" value="1"/>
</dbReference>
<keyword evidence="1" id="KW-0732">Signal</keyword>